<feature type="region of interest" description="Disordered" evidence="3">
    <location>
        <begin position="571"/>
        <end position="658"/>
    </location>
</feature>
<keyword evidence="5" id="KW-1185">Reference proteome</keyword>
<dbReference type="GeneID" id="28978416"/>
<dbReference type="RefSeq" id="XP_018268632.1">
    <property type="nucleotide sequence ID" value="XM_018417968.1"/>
</dbReference>
<dbReference type="PANTHER" id="PTHR46423">
    <property type="entry name" value="RNA POLYMERASE II-ASSOCIATED PROTEIN 3"/>
    <property type="match status" value="1"/>
</dbReference>
<dbReference type="Proteomes" id="UP000053890">
    <property type="component" value="Unassembled WGS sequence"/>
</dbReference>
<dbReference type="InterPro" id="IPR019734">
    <property type="entry name" value="TPR_rpt"/>
</dbReference>
<accession>A0A0P9ELH6</accession>
<dbReference type="SMART" id="SM00028">
    <property type="entry name" value="TPR"/>
    <property type="match status" value="2"/>
</dbReference>
<sequence>MSARPPLPFGLGRDPQCAPHRCLSPDSPLPAPGSPLHDQVAAALSLLFQTFFSTSLRYLGVSEILDWLESSGTVDAWILTGLEGGRLPDDIANPKNLEFGKEAFRQVIRSALQAENEAWATSLRETGFSSSVSMVYEGLVAQLKPSKTAPLPCLHTLLTPTGLSMLKSAPLKSAFPVCPPRTPPSPAGLLASIRTLIQSGTLRGNVWKSTATWRAQIRTAFSTYHSHLKDLAEELVSERSFALEFYIFLENISQPIQLLQLIADDFEAEFGPGATRGLLGVGEAGGDNLVSIMDFCAARKPSELLVRVKQRVAEKQERERRSKRLESLRAELKGLDTEIRSLLLEYRNGGTSTAVTEEQGEHGLEVIKDADDRIVDEMHRLQRELEAALDTRDAVKADIEELESKEDDEERRRRRDQAEVERASAALGVRRDGSIGSPASAAPRLAPVRLEGGPPPFSTTDEPAPAPQEGFKLGSSKDLLPLSAASSSPSSSADDSAPPDPFSTSAPRTISTAAAPGSAKGKARALNPPGKVRARYAPPPPTHRHANLAASTASSAVSSIATAASRLAAAAAEPTEKRAPSPAPGATIVQVPPPRRKRAAGSAASASPSRTPRTRRAGAGPPSASRLSRRSSPAESPARSAVSGREGDERDEGGVEGNEDVHCEVCCPACAAETRRAREEHGGEVQAGEPDEVEGAGGPRAASSAQGTEEDKGDGDGEAAAAARSLPLVEKTNVADVPPPAAVGHKKKRKKKKGGASSTSTSATVAGDAHLVSAPTAAAGPPGPHTSLLPGFSPLSRHPPPRCCPPHRCTGVAPDHAGWADLDGLLYETILAGFKYELMGAIPSPLFLLRDKLAKSFILGGGRMTTDSGEPKEMDSFLAIAEDRGLWHSAVHPEIQAWSQRVLAISMQKLVDVLRATLGDVCICKVSQHTDILREARHRLGLCEQADRQIPIDLPEMDPQEFMRWCHVQLRAKKLAGPEWEGLNRQYIVQDYLLAFSDAFDAAMDRLMLVDPFVLAEDMITLLEWQGGVRAFDTALRFGRENIVDEFGTGVELLEYEEPGPVEKRPLQAWGRLLELSAEARTKGIAFSRDLAEEEKQRGNDYFAAGEHEKAIVSFTTASIIFPTEALFSNNCAAARMKIGTPAQYAEAVCDTTLALAQDPDSIKALYRRGTALAMLGHWKAAFVDLKYLERIAPDCQPAKEALSWATERYNAVNRRK</sequence>
<evidence type="ECO:0000313" key="5">
    <source>
        <dbReference type="Proteomes" id="UP000053890"/>
    </source>
</evidence>
<feature type="compositionally biased region" description="Basic residues" evidence="3">
    <location>
        <begin position="744"/>
        <end position="754"/>
    </location>
</feature>
<dbReference type="SUPFAM" id="SSF48452">
    <property type="entry name" value="TPR-like"/>
    <property type="match status" value="1"/>
</dbReference>
<name>A0A0P9ELH6_RHOGW</name>
<evidence type="ECO:0000256" key="2">
    <source>
        <dbReference type="SAM" id="Coils"/>
    </source>
</evidence>
<dbReference type="STRING" id="578459.A0A0P9ELH6"/>
<dbReference type="GO" id="GO:0101031">
    <property type="term" value="C:protein folding chaperone complex"/>
    <property type="evidence" value="ECO:0007669"/>
    <property type="project" value="TreeGrafter"/>
</dbReference>
<feature type="region of interest" description="Disordered" evidence="3">
    <location>
        <begin position="400"/>
        <end position="551"/>
    </location>
</feature>
<keyword evidence="2" id="KW-0175">Coiled coil</keyword>
<feature type="coiled-coil region" evidence="2">
    <location>
        <begin position="311"/>
        <end position="345"/>
    </location>
</feature>
<feature type="compositionally biased region" description="Acidic residues" evidence="3">
    <location>
        <begin position="400"/>
        <end position="409"/>
    </location>
</feature>
<feature type="compositionally biased region" description="Low complexity" evidence="3">
    <location>
        <begin position="600"/>
        <end position="644"/>
    </location>
</feature>
<reference evidence="4 5" key="1">
    <citation type="journal article" date="2015" name="Front. Microbiol.">
        <title>Genome sequence of the plant growth promoting endophytic yeast Rhodotorula graminis WP1.</title>
        <authorList>
            <person name="Firrincieli A."/>
            <person name="Otillar R."/>
            <person name="Salamov A."/>
            <person name="Schmutz J."/>
            <person name="Khan Z."/>
            <person name="Redman R.S."/>
            <person name="Fleck N.D."/>
            <person name="Lindquist E."/>
            <person name="Grigoriev I.V."/>
            <person name="Doty S.L."/>
        </authorList>
    </citation>
    <scope>NUCLEOTIDE SEQUENCE [LARGE SCALE GENOMIC DNA]</scope>
    <source>
        <strain evidence="4 5">WP1</strain>
    </source>
</reference>
<proteinExistence type="predicted"/>
<dbReference type="PANTHER" id="PTHR46423:SF1">
    <property type="entry name" value="RNA POLYMERASE II-ASSOCIATED PROTEIN 3"/>
    <property type="match status" value="1"/>
</dbReference>
<dbReference type="AlphaFoldDB" id="A0A0P9ELH6"/>
<gene>
    <name evidence="4" type="ORF">RHOBADRAFT_55683</name>
</gene>
<protein>
    <submittedName>
        <fullName evidence="4">Uncharacterized protein</fullName>
    </submittedName>
</protein>
<feature type="compositionally biased region" description="Low complexity" evidence="3">
    <location>
        <begin position="755"/>
        <end position="766"/>
    </location>
</feature>
<keyword evidence="1" id="KW-0802">TPR repeat</keyword>
<evidence type="ECO:0000256" key="3">
    <source>
        <dbReference type="SAM" id="MobiDB-lite"/>
    </source>
</evidence>
<dbReference type="InterPro" id="IPR051966">
    <property type="entry name" value="RPAP3"/>
</dbReference>
<dbReference type="EMBL" id="KQ474086">
    <property type="protein sequence ID" value="KPV72583.1"/>
    <property type="molecule type" value="Genomic_DNA"/>
</dbReference>
<feature type="region of interest" description="Disordered" evidence="3">
    <location>
        <begin position="678"/>
        <end position="766"/>
    </location>
</feature>
<dbReference type="OrthoDB" id="629492at2759"/>
<evidence type="ECO:0000256" key="1">
    <source>
        <dbReference type="ARBA" id="ARBA00022803"/>
    </source>
</evidence>
<organism evidence="4 5">
    <name type="scientific">Rhodotorula graminis (strain WP1)</name>
    <dbReference type="NCBI Taxonomy" id="578459"/>
    <lineage>
        <taxon>Eukaryota</taxon>
        <taxon>Fungi</taxon>
        <taxon>Dikarya</taxon>
        <taxon>Basidiomycota</taxon>
        <taxon>Pucciniomycotina</taxon>
        <taxon>Microbotryomycetes</taxon>
        <taxon>Sporidiobolales</taxon>
        <taxon>Sporidiobolaceae</taxon>
        <taxon>Rhodotorula</taxon>
    </lineage>
</organism>
<evidence type="ECO:0000313" key="4">
    <source>
        <dbReference type="EMBL" id="KPV72583.1"/>
    </source>
</evidence>
<dbReference type="InterPro" id="IPR011990">
    <property type="entry name" value="TPR-like_helical_dom_sf"/>
</dbReference>
<dbReference type="OMA" id="SIMDFCA"/>
<dbReference type="Gene3D" id="1.25.40.10">
    <property type="entry name" value="Tetratricopeptide repeat domain"/>
    <property type="match status" value="1"/>
</dbReference>
<feature type="compositionally biased region" description="Low complexity" evidence="3">
    <location>
        <begin position="476"/>
        <end position="507"/>
    </location>
</feature>